<accession>A0A1V9G5D7</accession>
<dbReference type="Pfam" id="PF13585">
    <property type="entry name" value="CHU_C"/>
    <property type="match status" value="1"/>
</dbReference>
<organism evidence="1 2">
    <name type="scientific">Niastella populi</name>
    <dbReference type="NCBI Taxonomy" id="550983"/>
    <lineage>
        <taxon>Bacteria</taxon>
        <taxon>Pseudomonadati</taxon>
        <taxon>Bacteroidota</taxon>
        <taxon>Chitinophagia</taxon>
        <taxon>Chitinophagales</taxon>
        <taxon>Chitinophagaceae</taxon>
        <taxon>Niastella</taxon>
    </lineage>
</organism>
<dbReference type="STRING" id="550983.A4R26_14770"/>
<dbReference type="OrthoDB" id="1490014at2"/>
<dbReference type="Proteomes" id="UP000192276">
    <property type="component" value="Unassembled WGS sequence"/>
</dbReference>
<keyword evidence="2" id="KW-1185">Reference proteome</keyword>
<dbReference type="RefSeq" id="WP_081163289.1">
    <property type="nucleotide sequence ID" value="NZ_LWBP01000067.1"/>
</dbReference>
<gene>
    <name evidence="1" type="ORF">A4R26_14770</name>
</gene>
<dbReference type="InterPro" id="IPR026341">
    <property type="entry name" value="T9SS_type_B"/>
</dbReference>
<protein>
    <submittedName>
        <fullName evidence="1">Uncharacterized protein</fullName>
    </submittedName>
</protein>
<dbReference type="EMBL" id="LWBP01000067">
    <property type="protein sequence ID" value="OQP65686.1"/>
    <property type="molecule type" value="Genomic_DNA"/>
</dbReference>
<evidence type="ECO:0000313" key="1">
    <source>
        <dbReference type="EMBL" id="OQP65686.1"/>
    </source>
</evidence>
<proteinExistence type="predicted"/>
<reference evidence="2" key="1">
    <citation type="submission" date="2016-04" db="EMBL/GenBank/DDBJ databases">
        <authorList>
            <person name="Chen L."/>
            <person name="Zhuang W."/>
            <person name="Wang G."/>
        </authorList>
    </citation>
    <scope>NUCLEOTIDE SEQUENCE [LARGE SCALE GENOMIC DNA]</scope>
    <source>
        <strain evidence="2">208</strain>
    </source>
</reference>
<dbReference type="NCBIfam" id="TIGR04131">
    <property type="entry name" value="Bac_Flav_CTERM"/>
    <property type="match status" value="1"/>
</dbReference>
<name>A0A1V9G5D7_9BACT</name>
<evidence type="ECO:0000313" key="2">
    <source>
        <dbReference type="Proteomes" id="UP000192276"/>
    </source>
</evidence>
<comment type="caution">
    <text evidence="1">The sequence shown here is derived from an EMBL/GenBank/DDBJ whole genome shotgun (WGS) entry which is preliminary data.</text>
</comment>
<sequence length="668" mass="72323">MKGIFTLFVSVFLLPYPWAQPVNGQWSMVNSKTGTTNHQQQTTNYKQAAGSCPANIDFEAGALDNWKCYVGSTSVENNDNAITVTPSSPVTGRHTLYAKGAATDVDPYGLFPVNPPDGSGFAMRLGNNVKGGEAERITYQFTVPADAKNASFTYRYAVVFQDPGHNKNEQPRFIARMKDVQTSQYLPCASNEYIATAALPGFKISPVDGSVKYKSWSSVFINVGAYAGRTLELEFTTADCTLGGHWGYAYVDVGDCDVTAMAHYECNPNIASFTGPPGFQEYRWYDGNFSTLLGSGENLVLDPAPKINTINVIVIPYSGFGCSDTLQAFIYPILPLANAGPDTVICPEHPITIGTPAASGFTYKWFPADFLSDSQVAQPVGTPPKPATYVVTVTSIESGCIDKDTMNITVFQPIDVTVSPDQSMCEGQTVNLQAGGTARLYTWSPAQGLNRANIANPVAAPKTTTTYQVVGFDGHSCFTDTALIKVVVNPKPRVDVGPDVTMATGSTYNFAPSTQNGPIVTWQWSPSNDLSCTNCSTPVAAVTRNTTYRATVTNEFGCVGADSMNIKTFCLNTQVFIPNAFSPDADGVNDVFMVRGKGIAQVRSFRVFSRWGELVFEKKNFQPNDPAFGWDGRVRGKTGPSEVYVYIADVICENDLINTYKGNVTLLK</sequence>
<dbReference type="AlphaFoldDB" id="A0A1V9G5D7"/>